<comment type="subcellular location">
    <subcellularLocation>
        <location evidence="1">Mitochondrion</location>
    </subcellularLocation>
</comment>
<dbReference type="EMBL" id="JAEUBE010000511">
    <property type="protein sequence ID" value="KAH3660126.1"/>
    <property type="molecule type" value="Genomic_DNA"/>
</dbReference>
<protein>
    <recommendedName>
        <fullName evidence="3">Mitochondrial 15S rRNA processing factor CCM1</fullName>
    </recommendedName>
</protein>
<sequence length="692" mass="77828">MLNQVNRSSNFFATQLFCRVPRRWQTSQAATADTAPRRSYDPVNTYAEAKARGLKPMSSLSVLTRDTTVSISDLFAGLEEAVSGIDKDMYSAVLGRGHLLFSKLHALNKDNASVPDSLLFSKLLTILQSSGFLHWSHVERVIRQLLAEKKYDKALELWNSTLDQFGSNISFYLPSSKKIDFEPEIGFRAAGLAAYLLKSLDTNTTPEPAVVKRLVGDKKLQKRHVNFVIQSLNLSTDSKAKIADLFEEHVFRPDPNSVQLLKSAHSLAVAQKYDSMESLLKRIFVAKEKSQVQFTQKSYAMLMEIYNVSSKYEKTLALWGELVKSGTKPEIDSWNQFLNAHVSSDAPQKLLRIESVYKLLTQSVQPNSTTYNIMINGYLSSKELNKGLDFYKAHKSNVSESELQTLKNTLLAALAKYDYIEQTDSLFNVFTAEAASKNTVFEPNVQVYNIVLQRLLKKSDFKKAIELGDQIAASNTIVPDSALFSSLFETLTHKADETGISAPLLIQELVSSKVKKINNSATITDLVRELANNPATISVAENLMQQLREQKTRLPPQVYNSMVIYESAQGRADKAIQYFYQGLEAGSRLQTWFYNNIFKALSMTGDTDGIRDFYDFVKTNSKDKPNRVTFYYMLRAAQLKDDHIFAQWTIDELSEANLANLGDQVPRILERYSKSGLSVPSTLKLSANIHST</sequence>
<keyword evidence="2" id="KW-0677">Repeat</keyword>
<dbReference type="AlphaFoldDB" id="A0A9P8T013"/>
<dbReference type="GO" id="GO:0005739">
    <property type="term" value="C:mitochondrion"/>
    <property type="evidence" value="ECO:0007669"/>
    <property type="project" value="UniProtKB-SubCell"/>
</dbReference>
<dbReference type="Proteomes" id="UP000769157">
    <property type="component" value="Unassembled WGS sequence"/>
</dbReference>
<evidence type="ECO:0000256" key="1">
    <source>
        <dbReference type="ARBA" id="ARBA00004173"/>
    </source>
</evidence>
<dbReference type="Pfam" id="PF01535">
    <property type="entry name" value="PPR"/>
    <property type="match status" value="1"/>
</dbReference>
<dbReference type="NCBIfam" id="TIGR00756">
    <property type="entry name" value="PPR"/>
    <property type="match status" value="1"/>
</dbReference>
<proteinExistence type="predicted"/>
<dbReference type="GeneID" id="70239295"/>
<comment type="caution">
    <text evidence="4">The sequence shown here is derived from an EMBL/GenBank/DDBJ whole genome shotgun (WGS) entry which is preliminary data.</text>
</comment>
<dbReference type="RefSeq" id="XP_046057837.1">
    <property type="nucleotide sequence ID" value="XM_046208716.1"/>
</dbReference>
<dbReference type="InterPro" id="IPR011990">
    <property type="entry name" value="TPR-like_helical_dom_sf"/>
</dbReference>
<dbReference type="Gene3D" id="1.25.40.10">
    <property type="entry name" value="Tetratricopeptide repeat domain"/>
    <property type="match status" value="3"/>
</dbReference>
<dbReference type="InterPro" id="IPR002885">
    <property type="entry name" value="PPR_rpt"/>
</dbReference>
<organism evidence="4 5">
    <name type="scientific">Ogataea philodendri</name>
    <dbReference type="NCBI Taxonomy" id="1378263"/>
    <lineage>
        <taxon>Eukaryota</taxon>
        <taxon>Fungi</taxon>
        <taxon>Dikarya</taxon>
        <taxon>Ascomycota</taxon>
        <taxon>Saccharomycotina</taxon>
        <taxon>Pichiomycetes</taxon>
        <taxon>Pichiales</taxon>
        <taxon>Pichiaceae</taxon>
        <taxon>Ogataea</taxon>
    </lineage>
</organism>
<dbReference type="PANTHER" id="PTHR47942">
    <property type="entry name" value="TETRATRICOPEPTIDE REPEAT (TPR)-LIKE SUPERFAMILY PROTEIN-RELATED"/>
    <property type="match status" value="1"/>
</dbReference>
<evidence type="ECO:0000313" key="4">
    <source>
        <dbReference type="EMBL" id="KAH3660126.1"/>
    </source>
</evidence>
<name>A0A9P8T013_9ASCO</name>
<evidence type="ECO:0000256" key="3">
    <source>
        <dbReference type="ARBA" id="ARBA00044527"/>
    </source>
</evidence>
<dbReference type="OrthoDB" id="185373at2759"/>
<reference evidence="4" key="1">
    <citation type="journal article" date="2021" name="Open Biol.">
        <title>Shared evolutionary footprints suggest mitochondrial oxidative damage underlies multiple complex I losses in fungi.</title>
        <authorList>
            <person name="Schikora-Tamarit M.A."/>
            <person name="Marcet-Houben M."/>
            <person name="Nosek J."/>
            <person name="Gabaldon T."/>
        </authorList>
    </citation>
    <scope>NUCLEOTIDE SEQUENCE</scope>
    <source>
        <strain evidence="4">CBS6075</strain>
    </source>
</reference>
<reference evidence="4" key="2">
    <citation type="submission" date="2021-01" db="EMBL/GenBank/DDBJ databases">
        <authorList>
            <person name="Schikora-Tamarit M.A."/>
        </authorList>
    </citation>
    <scope>NUCLEOTIDE SEQUENCE</scope>
    <source>
        <strain evidence="4">CBS6075</strain>
    </source>
</reference>
<dbReference type="InterPro" id="IPR051222">
    <property type="entry name" value="PPR/CCM1_RNA-binding"/>
</dbReference>
<evidence type="ECO:0000256" key="2">
    <source>
        <dbReference type="ARBA" id="ARBA00022737"/>
    </source>
</evidence>
<gene>
    <name evidence="4" type="ORF">OGAPHI_007331</name>
</gene>
<evidence type="ECO:0000313" key="5">
    <source>
        <dbReference type="Proteomes" id="UP000769157"/>
    </source>
</evidence>
<accession>A0A9P8T013</accession>
<keyword evidence="5" id="KW-1185">Reference proteome</keyword>